<keyword evidence="4" id="KW-1185">Reference proteome</keyword>
<reference evidence="2 4" key="1">
    <citation type="journal article" date="2019" name="Sci. Rep.">
        <title>Orb-weaving spider Araneus ventricosus genome elucidates the spidroin gene catalogue.</title>
        <authorList>
            <person name="Kono N."/>
            <person name="Nakamura H."/>
            <person name="Ohtoshi R."/>
            <person name="Moran D.A.P."/>
            <person name="Shinohara A."/>
            <person name="Yoshida Y."/>
            <person name="Fujiwara M."/>
            <person name="Mori M."/>
            <person name="Tomita M."/>
            <person name="Arakawa K."/>
        </authorList>
    </citation>
    <scope>NUCLEOTIDE SEQUENCE [LARGE SCALE GENOMIC DNA]</scope>
</reference>
<keyword evidence="1" id="KW-0472">Membrane</keyword>
<dbReference type="EMBL" id="BGPR01226917">
    <property type="protein sequence ID" value="GBL59972.1"/>
    <property type="molecule type" value="Genomic_DNA"/>
</dbReference>
<evidence type="ECO:0000313" key="4">
    <source>
        <dbReference type="Proteomes" id="UP000499080"/>
    </source>
</evidence>
<evidence type="ECO:0000313" key="2">
    <source>
        <dbReference type="EMBL" id="GBL59972.1"/>
    </source>
</evidence>
<dbReference type="OrthoDB" id="6453718at2759"/>
<protein>
    <submittedName>
        <fullName evidence="2">Uncharacterized protein</fullName>
    </submittedName>
</protein>
<name>A0A4Y1ZP10_ARAVE</name>
<keyword evidence="1" id="KW-0812">Transmembrane</keyword>
<sequence>MGRRGRKKKPISSTLSFYSERSPLVMWGEGVCGEIRELLFGVAGAQNKDPEATKNSLANKIPHLIGGFNMPRMPRIGIRQILFSDLEMYSFILFLAPLVLFPFDKFISNISHFFSPPPSSGT</sequence>
<gene>
    <name evidence="2" type="ORF">AVEN_131775_1</name>
    <name evidence="3" type="ORF">AVEN_204519_1</name>
</gene>
<evidence type="ECO:0000256" key="1">
    <source>
        <dbReference type="SAM" id="Phobius"/>
    </source>
</evidence>
<feature type="transmembrane region" description="Helical" evidence="1">
    <location>
        <begin position="81"/>
        <end position="103"/>
    </location>
</feature>
<accession>A0A4Y1ZP10</accession>
<dbReference type="EMBL" id="BGPR01226930">
    <property type="protein sequence ID" value="GBL60026.1"/>
    <property type="molecule type" value="Genomic_DNA"/>
</dbReference>
<keyword evidence="1" id="KW-1133">Transmembrane helix</keyword>
<organism evidence="2 4">
    <name type="scientific">Araneus ventricosus</name>
    <name type="common">Orbweaver spider</name>
    <name type="synonym">Epeira ventricosa</name>
    <dbReference type="NCBI Taxonomy" id="182803"/>
    <lineage>
        <taxon>Eukaryota</taxon>
        <taxon>Metazoa</taxon>
        <taxon>Ecdysozoa</taxon>
        <taxon>Arthropoda</taxon>
        <taxon>Chelicerata</taxon>
        <taxon>Arachnida</taxon>
        <taxon>Araneae</taxon>
        <taxon>Araneomorphae</taxon>
        <taxon>Entelegynae</taxon>
        <taxon>Araneoidea</taxon>
        <taxon>Araneidae</taxon>
        <taxon>Araneus</taxon>
    </lineage>
</organism>
<evidence type="ECO:0000313" key="3">
    <source>
        <dbReference type="EMBL" id="GBL60026.1"/>
    </source>
</evidence>
<comment type="caution">
    <text evidence="2">The sequence shown here is derived from an EMBL/GenBank/DDBJ whole genome shotgun (WGS) entry which is preliminary data.</text>
</comment>
<dbReference type="Proteomes" id="UP000499080">
    <property type="component" value="Unassembled WGS sequence"/>
</dbReference>
<proteinExistence type="predicted"/>
<dbReference type="AlphaFoldDB" id="A0A4Y1ZP10"/>